<evidence type="ECO:0000256" key="3">
    <source>
        <dbReference type="ARBA" id="ARBA00022827"/>
    </source>
</evidence>
<comment type="caution">
    <text evidence="10">The sequence shown here is derived from an EMBL/GenBank/DDBJ whole genome shotgun (WGS) entry which is preliminary data.</text>
</comment>
<reference evidence="10 11" key="1">
    <citation type="submission" date="2016-08" db="EMBL/GenBank/DDBJ databases">
        <title>New Insights into Marine Group III Euryarchaeota, from dark to light.</title>
        <authorList>
            <person name="Haro-Moreno J.M."/>
            <person name="Rodriguez-Valera F."/>
            <person name="Lopez-Garcia P."/>
            <person name="Moreira D."/>
            <person name="Martin-Cuadrado A.B."/>
        </authorList>
    </citation>
    <scope>NUCLEOTIDE SEQUENCE [LARGE SCALE GENOMIC DNA]</scope>
    <source>
        <strain evidence="10">CG-Epi1</strain>
    </source>
</reference>
<accession>A0A1J5TC82</accession>
<dbReference type="Gene3D" id="3.50.50.60">
    <property type="entry name" value="FAD/NAD(P)-binding domain"/>
    <property type="match status" value="1"/>
</dbReference>
<feature type="binding site" evidence="6">
    <location>
        <begin position="15"/>
        <end position="20"/>
    </location>
    <ligand>
        <name>FAD</name>
        <dbReference type="ChEBI" id="CHEBI:57692"/>
    </ligand>
</feature>
<dbReference type="InterPro" id="IPR030664">
    <property type="entry name" value="SdhA/FrdA/AprA"/>
</dbReference>
<dbReference type="STRING" id="1888995.BD935_01810"/>
<dbReference type="PANTHER" id="PTHR11632">
    <property type="entry name" value="SUCCINATE DEHYDROGENASE 2 FLAVOPROTEIN SUBUNIT"/>
    <property type="match status" value="1"/>
</dbReference>
<dbReference type="InterPro" id="IPR036188">
    <property type="entry name" value="FAD/NAD-bd_sf"/>
</dbReference>
<feature type="binding site" evidence="6">
    <location>
        <position position="253"/>
    </location>
    <ligand>
        <name>substrate</name>
    </ligand>
</feature>
<dbReference type="PIRSF" id="PIRSF000171">
    <property type="entry name" value="SDHA_APRA_LASPO"/>
    <property type="match status" value="1"/>
</dbReference>
<sequence>MEDIQEKKYDVLVIGAGAAGMRAAIAASDEGASVCLVSKSLLGKAHTVMAEGGAAAALGNADERDNWKVHFRDTIKGGKHLNNWKMAKIHAEQAPERILELERWGAVFDRTKDGKINQRNFGGHRYPRLAHVGDRTGLEIIRTVQDKVIHQDNIDIFMECTVATIITEDNQAVGALAYYRNNGEIVAIHAKAIVVATGGIGKAYRVTSNSWEYTGDGHSLAYLAGADLQDMEFIQFHPTGMVWPPSVKGTLVTEGVRGEGGVLLNNKGERFMFNYIPEAFAAETAKDEKEANDWLKGIEGAMRPPELLTRDVVAKAIMKEVKEGRGSPHGGAFLDIANRQDADYIKKKLPSMYHQFKELGDLDITEEPMEVGPTTHYMMGGITVDAETGASSLKGMYAAGEAAAGLHGANRLGGNSLSDLLVFGNISGRAAANFALNTEEISFSKSKLKKAANEIIDCFSDTKTENPYHLHRELQDIMEMHAGIVREEESLNEGIEKLKDLSKRVENAKATGDRSYNPSWHLCLDMKNMIITSLAVAEAAKERRESRGGHTRLDYPEYDKELGTLNIIIRKGPDGLNIVKSDKKIMPDELQDFVMKEAV</sequence>
<dbReference type="SUPFAM" id="SSF46977">
    <property type="entry name" value="Succinate dehydrogenase/fumarate reductase flavoprotein C-terminal domain"/>
    <property type="match status" value="1"/>
</dbReference>
<evidence type="ECO:0000256" key="2">
    <source>
        <dbReference type="ARBA" id="ARBA00022630"/>
    </source>
</evidence>
<evidence type="ECO:0000313" key="11">
    <source>
        <dbReference type="Proteomes" id="UP000183080"/>
    </source>
</evidence>
<dbReference type="Gene3D" id="3.90.700.10">
    <property type="entry name" value="Succinate dehydrogenase/fumarate reductase flavoprotein, catalytic domain"/>
    <property type="match status" value="1"/>
</dbReference>
<feature type="binding site" evidence="6">
    <location>
        <position position="376"/>
    </location>
    <ligand>
        <name>substrate</name>
    </ligand>
</feature>
<feature type="binding site" evidence="6">
    <location>
        <begin position="416"/>
        <end position="417"/>
    </location>
    <ligand>
        <name>FAD</name>
        <dbReference type="ChEBI" id="CHEBI:57692"/>
    </ligand>
</feature>
<dbReference type="EMBL" id="MIZA01000020">
    <property type="protein sequence ID" value="OIR18527.1"/>
    <property type="molecule type" value="Genomic_DNA"/>
</dbReference>
<dbReference type="Pfam" id="PF02910">
    <property type="entry name" value="Succ_DH_flav_C"/>
    <property type="match status" value="1"/>
</dbReference>
<evidence type="ECO:0000259" key="9">
    <source>
        <dbReference type="Pfam" id="PF02910"/>
    </source>
</evidence>
<feature type="binding site" evidence="6">
    <location>
        <position position="237"/>
    </location>
    <ligand>
        <name>substrate</name>
    </ligand>
</feature>
<evidence type="ECO:0000256" key="1">
    <source>
        <dbReference type="ARBA" id="ARBA00001974"/>
    </source>
</evidence>
<evidence type="ECO:0000256" key="4">
    <source>
        <dbReference type="ARBA" id="ARBA00023002"/>
    </source>
</evidence>
<evidence type="ECO:0000313" key="10">
    <source>
        <dbReference type="EMBL" id="OIR18527.1"/>
    </source>
</evidence>
<feature type="binding site" evidence="6">
    <location>
        <position position="401"/>
    </location>
    <ligand>
        <name>FAD</name>
        <dbReference type="ChEBI" id="CHEBI:57692"/>
    </ligand>
</feature>
<feature type="active site" description="Proton acceptor" evidence="5">
    <location>
        <position position="310"/>
    </location>
</feature>
<evidence type="ECO:0000259" key="8">
    <source>
        <dbReference type="Pfam" id="PF00890"/>
    </source>
</evidence>
<dbReference type="PANTHER" id="PTHR11632:SF51">
    <property type="entry name" value="SUCCINATE DEHYDROGENASE [UBIQUINONE] FLAVOPROTEIN SUBUNIT, MITOCHONDRIAL"/>
    <property type="match status" value="1"/>
</dbReference>
<organism evidence="10 11">
    <name type="scientific">Marine Group III euryarchaeote CG-Epi1</name>
    <dbReference type="NCBI Taxonomy" id="1888995"/>
    <lineage>
        <taxon>Archaea</taxon>
        <taxon>Methanobacteriati</taxon>
        <taxon>Thermoplasmatota</taxon>
        <taxon>Thermoplasmata</taxon>
        <taxon>Candidatus Thermoprofundales</taxon>
    </lineage>
</organism>
<dbReference type="SUPFAM" id="SSF51905">
    <property type="entry name" value="FAD/NAD(P)-binding domain"/>
    <property type="match status" value="1"/>
</dbReference>
<feature type="binding site" evidence="6">
    <location>
        <position position="411"/>
    </location>
    <ligand>
        <name>substrate</name>
    </ligand>
</feature>
<dbReference type="Gene3D" id="1.20.58.100">
    <property type="entry name" value="Fumarate reductase/succinate dehydrogenase flavoprotein-like, C-terminal domain"/>
    <property type="match status" value="1"/>
</dbReference>
<feature type="coiled-coil region" evidence="7">
    <location>
        <begin position="484"/>
        <end position="511"/>
    </location>
</feature>
<dbReference type="InterPro" id="IPR003953">
    <property type="entry name" value="FAD-dep_OxRdtase_2_FAD-bd"/>
</dbReference>
<dbReference type="Proteomes" id="UP000183080">
    <property type="component" value="Unassembled WGS sequence"/>
</dbReference>
<keyword evidence="2 6" id="KW-0285">Flavoprotein</keyword>
<gene>
    <name evidence="10" type="ORF">BD935_01810</name>
</gene>
<evidence type="ECO:0000256" key="6">
    <source>
        <dbReference type="PIRSR" id="PIRSR630664-51"/>
    </source>
</evidence>
<comment type="cofactor">
    <cofactor evidence="1 6">
        <name>FAD</name>
        <dbReference type="ChEBI" id="CHEBI:57692"/>
    </cofactor>
</comment>
<dbReference type="FunFam" id="3.50.50.60:FF:000026">
    <property type="entry name" value="Succinate dehydrogenase flavoprotein subunit"/>
    <property type="match status" value="1"/>
</dbReference>
<proteinExistence type="predicted"/>
<feature type="domain" description="FAD-dependent oxidoreductase 2 FAD-binding" evidence="8">
    <location>
        <begin position="10"/>
        <end position="417"/>
    </location>
</feature>
<dbReference type="InterPro" id="IPR015939">
    <property type="entry name" value="Fum_Rdtase/Succ_DH_flav-like_C"/>
</dbReference>
<dbReference type="SUPFAM" id="SSF56425">
    <property type="entry name" value="Succinate dehydrogenase/fumarate reductase flavoprotein, catalytic domain"/>
    <property type="match status" value="1"/>
</dbReference>
<feature type="binding site" evidence="6">
    <location>
        <position position="216"/>
    </location>
    <ligand>
        <name>FAD</name>
        <dbReference type="ChEBI" id="CHEBI:57692"/>
    </ligand>
</feature>
<name>A0A1J5TC82_9ARCH</name>
<evidence type="ECO:0000256" key="7">
    <source>
        <dbReference type="SAM" id="Coils"/>
    </source>
</evidence>
<dbReference type="Pfam" id="PF00890">
    <property type="entry name" value="FAD_binding_2"/>
    <property type="match status" value="1"/>
</dbReference>
<dbReference type="InterPro" id="IPR027477">
    <property type="entry name" value="Succ_DH/fumarate_Rdtase_cat_sf"/>
</dbReference>
<dbReference type="AlphaFoldDB" id="A0A1J5TC82"/>
<dbReference type="GO" id="GO:0016491">
    <property type="term" value="F:oxidoreductase activity"/>
    <property type="evidence" value="ECO:0007669"/>
    <property type="project" value="UniProtKB-KW"/>
</dbReference>
<dbReference type="InterPro" id="IPR037099">
    <property type="entry name" value="Fum_R/Succ_DH_flav-like_C_sf"/>
</dbReference>
<protein>
    <submittedName>
        <fullName evidence="10">Fumarate reductase/succinate dehydrogenase flavoprotein subunit</fullName>
    </submittedName>
</protein>
<dbReference type="NCBIfam" id="NF005866">
    <property type="entry name" value="PRK07803.1"/>
    <property type="match status" value="1"/>
</dbReference>
<keyword evidence="4" id="KW-0560">Oxidoreductase</keyword>
<evidence type="ECO:0000256" key="5">
    <source>
        <dbReference type="PIRSR" id="PIRSR000171-1"/>
    </source>
</evidence>
<feature type="binding site" evidence="6">
    <location>
        <begin position="38"/>
        <end position="53"/>
    </location>
    <ligand>
        <name>FAD</name>
        <dbReference type="ChEBI" id="CHEBI:57692"/>
    </ligand>
</feature>
<feature type="domain" description="Fumarate reductase/succinate dehydrogenase flavoprotein-like C-terminal" evidence="9">
    <location>
        <begin position="471"/>
        <end position="560"/>
    </location>
</feature>
<keyword evidence="3 6" id="KW-0274">FAD</keyword>
<dbReference type="FunFam" id="3.90.700.10:FF:000005">
    <property type="entry name" value="Succinate dehydrogenase flavoprotein subunit"/>
    <property type="match status" value="1"/>
</dbReference>
<keyword evidence="7" id="KW-0175">Coiled coil</keyword>
<dbReference type="PRINTS" id="PR00368">
    <property type="entry name" value="FADPNR"/>
</dbReference>